<dbReference type="NCBIfam" id="TIGR03725">
    <property type="entry name" value="T6A_YeaZ"/>
    <property type="match status" value="1"/>
</dbReference>
<name>A0A4Q7YSM3_9BACT</name>
<dbReference type="SUPFAM" id="SSF53067">
    <property type="entry name" value="Actin-like ATPase domain"/>
    <property type="match status" value="2"/>
</dbReference>
<evidence type="ECO:0000259" key="1">
    <source>
        <dbReference type="Pfam" id="PF00814"/>
    </source>
</evidence>
<dbReference type="Gene3D" id="3.30.420.40">
    <property type="match status" value="2"/>
</dbReference>
<gene>
    <name evidence="2" type="ORF">BDD14_1679</name>
</gene>
<protein>
    <submittedName>
        <fullName evidence="2">tRNA threonylcarbamoyladenosine biosynthesis protein TsaB</fullName>
    </submittedName>
</protein>
<evidence type="ECO:0000313" key="2">
    <source>
        <dbReference type="EMBL" id="RZU40234.1"/>
    </source>
</evidence>
<dbReference type="RefSeq" id="WP_130418326.1">
    <property type="nucleotide sequence ID" value="NZ_SHKW01000001.1"/>
</dbReference>
<dbReference type="Pfam" id="PF00814">
    <property type="entry name" value="TsaD"/>
    <property type="match status" value="1"/>
</dbReference>
<dbReference type="InterPro" id="IPR043129">
    <property type="entry name" value="ATPase_NBD"/>
</dbReference>
<accession>A0A4Q7YSM3</accession>
<dbReference type="GO" id="GO:0002949">
    <property type="term" value="P:tRNA threonylcarbamoyladenosine modification"/>
    <property type="evidence" value="ECO:0007669"/>
    <property type="project" value="InterPro"/>
</dbReference>
<organism evidence="2 3">
    <name type="scientific">Edaphobacter modestus</name>
    <dbReference type="NCBI Taxonomy" id="388466"/>
    <lineage>
        <taxon>Bacteria</taxon>
        <taxon>Pseudomonadati</taxon>
        <taxon>Acidobacteriota</taxon>
        <taxon>Terriglobia</taxon>
        <taxon>Terriglobales</taxon>
        <taxon>Acidobacteriaceae</taxon>
        <taxon>Edaphobacter</taxon>
    </lineage>
</organism>
<feature type="domain" description="Gcp-like" evidence="1">
    <location>
        <begin position="36"/>
        <end position="135"/>
    </location>
</feature>
<dbReference type="OrthoDB" id="9784166at2"/>
<dbReference type="Proteomes" id="UP000292958">
    <property type="component" value="Unassembled WGS sequence"/>
</dbReference>
<dbReference type="EMBL" id="SHKW01000001">
    <property type="protein sequence ID" value="RZU40234.1"/>
    <property type="molecule type" value="Genomic_DNA"/>
</dbReference>
<comment type="caution">
    <text evidence="2">The sequence shown here is derived from an EMBL/GenBank/DDBJ whole genome shotgun (WGS) entry which is preliminary data.</text>
</comment>
<dbReference type="InterPro" id="IPR000905">
    <property type="entry name" value="Gcp-like_dom"/>
</dbReference>
<dbReference type="AlphaFoldDB" id="A0A4Q7YSM3"/>
<proteinExistence type="predicted"/>
<dbReference type="CDD" id="cd24032">
    <property type="entry name" value="ASKHA_NBD_TsaB"/>
    <property type="match status" value="1"/>
</dbReference>
<sequence length="223" mass="23239">MMRLLLIDTSGTEGSVALAEGEGEPKVVASEVLPGRSASERLIPAIRQRMAAEGWKLSELTAIAVVHGPGSFTGVRVGLSAAKGLSEAGRVPLIAVSRLAVLAAAAGSVESDVCAVLDAGRGEFYGGVYAAGRRRSEALLTAQEVAVLAEGASAVVVCEPRVAEALVALRPRVVEEPTAKDVLPLAVERVRRGQFDDVEAIDANYLRRMDLEILARIGKGSEG</sequence>
<reference evidence="2 3" key="1">
    <citation type="submission" date="2019-02" db="EMBL/GenBank/DDBJ databases">
        <title>Genomic Encyclopedia of Archaeal and Bacterial Type Strains, Phase II (KMG-II): from individual species to whole genera.</title>
        <authorList>
            <person name="Goeker M."/>
        </authorList>
    </citation>
    <scope>NUCLEOTIDE SEQUENCE [LARGE SCALE GENOMIC DNA]</scope>
    <source>
        <strain evidence="2 3">DSM 18101</strain>
    </source>
</reference>
<evidence type="ECO:0000313" key="3">
    <source>
        <dbReference type="Proteomes" id="UP000292958"/>
    </source>
</evidence>
<keyword evidence="3" id="KW-1185">Reference proteome</keyword>
<dbReference type="InterPro" id="IPR022496">
    <property type="entry name" value="T6A_TsaB"/>
</dbReference>